<dbReference type="AlphaFoldDB" id="A0A6V7WHZ2"/>
<dbReference type="PROSITE" id="PS00107">
    <property type="entry name" value="PROTEIN_KINASE_ATP"/>
    <property type="match status" value="1"/>
</dbReference>
<dbReference type="PANTHER" id="PTHR11909">
    <property type="entry name" value="CASEIN KINASE-RELATED"/>
    <property type="match status" value="1"/>
</dbReference>
<sequence>MIYLLFAPYFFCCCYIMYKQLLNKLSPIKKKGLENGQKFLKWHIMDKIGEGTFGDVYRIQGRGGVVYAMKTEHCDSDNVLMMDVTVLQDATSQGLKHFPRIIESGKYGNEFFYLIMTLLGKSLHDLRKQRKSEHFSMGTAIGLARQTLESIEELHKIGYLHRDIKPGNYSIGLPDRSGVSRSVYLLDFGLCRRYVKENNTIRRPRASAGFRGTPRYAPLRCHMNFEYCRADDVESWIYMIVELTTAGLPWRRLDNMKDLCKEKTRVHSGEQTILGELFAGCPIEYKIILQYVITLSYYDTPNYQTYYKLLKAAMIEKGVTEYPYDWEKK</sequence>
<dbReference type="GO" id="GO:0005524">
    <property type="term" value="F:ATP binding"/>
    <property type="evidence" value="ECO:0007669"/>
    <property type="project" value="UniProtKB-UniRule"/>
</dbReference>
<dbReference type="InterPro" id="IPR050235">
    <property type="entry name" value="CK1_Ser-Thr_kinase"/>
</dbReference>
<evidence type="ECO:0000256" key="1">
    <source>
        <dbReference type="PROSITE-ProRule" id="PRU10141"/>
    </source>
</evidence>
<keyword evidence="1" id="KW-0547">Nucleotide-binding</keyword>
<accession>A0A6V7WHZ2</accession>
<reference evidence="3 4" key="1">
    <citation type="submission" date="2020-08" db="EMBL/GenBank/DDBJ databases">
        <authorList>
            <person name="Koutsovoulos G."/>
            <person name="Danchin GJ E."/>
        </authorList>
    </citation>
    <scope>NUCLEOTIDE SEQUENCE [LARGE SCALE GENOMIC DNA]</scope>
</reference>
<feature type="binding site" evidence="1">
    <location>
        <position position="70"/>
    </location>
    <ligand>
        <name>ATP</name>
        <dbReference type="ChEBI" id="CHEBI:30616"/>
    </ligand>
</feature>
<organism evidence="3 4">
    <name type="scientific">Meloidogyne enterolobii</name>
    <name type="common">Root-knot nematode worm</name>
    <name type="synonym">Meloidogyne mayaguensis</name>
    <dbReference type="NCBI Taxonomy" id="390850"/>
    <lineage>
        <taxon>Eukaryota</taxon>
        <taxon>Metazoa</taxon>
        <taxon>Ecdysozoa</taxon>
        <taxon>Nematoda</taxon>
        <taxon>Chromadorea</taxon>
        <taxon>Rhabditida</taxon>
        <taxon>Tylenchina</taxon>
        <taxon>Tylenchomorpha</taxon>
        <taxon>Tylenchoidea</taxon>
        <taxon>Meloidogynidae</taxon>
        <taxon>Meloidogyninae</taxon>
        <taxon>Meloidogyne</taxon>
    </lineage>
</organism>
<dbReference type="Gene3D" id="1.10.510.10">
    <property type="entry name" value="Transferase(Phosphotransferase) domain 1"/>
    <property type="match status" value="1"/>
</dbReference>
<proteinExistence type="predicted"/>
<evidence type="ECO:0000313" key="3">
    <source>
        <dbReference type="EMBL" id="CAD2186626.1"/>
    </source>
</evidence>
<evidence type="ECO:0000259" key="2">
    <source>
        <dbReference type="PROSITE" id="PS50011"/>
    </source>
</evidence>
<dbReference type="Pfam" id="PF00069">
    <property type="entry name" value="Pkinase"/>
    <property type="match status" value="1"/>
</dbReference>
<feature type="domain" description="Protein kinase" evidence="2">
    <location>
        <begin position="42"/>
        <end position="329"/>
    </location>
</feature>
<dbReference type="EMBL" id="CAJEWN010000597">
    <property type="protein sequence ID" value="CAD2186626.1"/>
    <property type="molecule type" value="Genomic_DNA"/>
</dbReference>
<keyword evidence="1" id="KW-0067">ATP-binding</keyword>
<evidence type="ECO:0000313" key="4">
    <source>
        <dbReference type="Proteomes" id="UP000580250"/>
    </source>
</evidence>
<dbReference type="SUPFAM" id="SSF56112">
    <property type="entry name" value="Protein kinase-like (PK-like)"/>
    <property type="match status" value="1"/>
</dbReference>
<dbReference type="InterPro" id="IPR000719">
    <property type="entry name" value="Prot_kinase_dom"/>
</dbReference>
<dbReference type="GO" id="GO:0004672">
    <property type="term" value="F:protein kinase activity"/>
    <property type="evidence" value="ECO:0007669"/>
    <property type="project" value="InterPro"/>
</dbReference>
<protein>
    <recommendedName>
        <fullName evidence="2">Protein kinase domain-containing protein</fullName>
    </recommendedName>
</protein>
<dbReference type="InterPro" id="IPR011009">
    <property type="entry name" value="Kinase-like_dom_sf"/>
</dbReference>
<comment type="caution">
    <text evidence="3">The sequence shown here is derived from an EMBL/GenBank/DDBJ whole genome shotgun (WGS) entry which is preliminary data.</text>
</comment>
<gene>
    <name evidence="3" type="ORF">MENT_LOCUS39138</name>
</gene>
<dbReference type="InterPro" id="IPR017441">
    <property type="entry name" value="Protein_kinase_ATP_BS"/>
</dbReference>
<dbReference type="OrthoDB" id="5979581at2759"/>
<dbReference type="Proteomes" id="UP000580250">
    <property type="component" value="Unassembled WGS sequence"/>
</dbReference>
<dbReference type="SMART" id="SM00220">
    <property type="entry name" value="S_TKc"/>
    <property type="match status" value="1"/>
</dbReference>
<dbReference type="PROSITE" id="PS50011">
    <property type="entry name" value="PROTEIN_KINASE_DOM"/>
    <property type="match status" value="1"/>
</dbReference>
<name>A0A6V7WHZ2_MELEN</name>